<dbReference type="OrthoDB" id="9443236at2759"/>
<dbReference type="GO" id="GO:0005737">
    <property type="term" value="C:cytoplasm"/>
    <property type="evidence" value="ECO:0007669"/>
    <property type="project" value="UniProtKB-SubCell"/>
</dbReference>
<evidence type="ECO:0000256" key="2">
    <source>
        <dbReference type="ARBA" id="ARBA00006914"/>
    </source>
</evidence>
<evidence type="ECO:0000256" key="8">
    <source>
        <dbReference type="ARBA" id="ARBA00068703"/>
    </source>
</evidence>
<keyword evidence="3" id="KW-0963">Cytoplasm</keyword>
<organism evidence="12 13">
    <name type="scientific">Ascosphaera apis ARSEF 7405</name>
    <dbReference type="NCBI Taxonomy" id="392613"/>
    <lineage>
        <taxon>Eukaryota</taxon>
        <taxon>Fungi</taxon>
        <taxon>Dikarya</taxon>
        <taxon>Ascomycota</taxon>
        <taxon>Pezizomycotina</taxon>
        <taxon>Eurotiomycetes</taxon>
        <taxon>Eurotiomycetidae</taxon>
        <taxon>Onygenales</taxon>
        <taxon>Ascosphaeraceae</taxon>
        <taxon>Ascosphaera</taxon>
    </lineage>
</organism>
<dbReference type="Pfam" id="PF16450">
    <property type="entry name" value="Prot_ATP_ID_OB_C"/>
    <property type="match status" value="1"/>
</dbReference>
<dbReference type="InterPro" id="IPR041569">
    <property type="entry name" value="AAA_lid_3"/>
</dbReference>
<dbReference type="InterPro" id="IPR027417">
    <property type="entry name" value="P-loop_NTPase"/>
</dbReference>
<dbReference type="Pfam" id="PF17862">
    <property type="entry name" value="AAA_lid_3"/>
    <property type="match status" value="1"/>
</dbReference>
<dbReference type="Pfam" id="PF00004">
    <property type="entry name" value="AAA"/>
    <property type="match status" value="1"/>
</dbReference>
<evidence type="ECO:0000256" key="3">
    <source>
        <dbReference type="ARBA" id="ARBA00022490"/>
    </source>
</evidence>
<dbReference type="VEuPathDB" id="FungiDB:AAP_03543"/>
<dbReference type="FunFam" id="1.10.8.60:FF:000009">
    <property type="entry name" value="26S protease regulatory subunit 6A"/>
    <property type="match status" value="1"/>
</dbReference>
<dbReference type="GO" id="GO:0016887">
    <property type="term" value="F:ATP hydrolysis activity"/>
    <property type="evidence" value="ECO:0007669"/>
    <property type="project" value="InterPro"/>
</dbReference>
<comment type="similarity">
    <text evidence="2 9">Belongs to the AAA ATPase family.</text>
</comment>
<evidence type="ECO:0000256" key="9">
    <source>
        <dbReference type="RuleBase" id="RU003651"/>
    </source>
</evidence>
<evidence type="ECO:0000256" key="5">
    <source>
        <dbReference type="ARBA" id="ARBA00022840"/>
    </source>
</evidence>
<dbReference type="EMBL" id="AZGZ01000015">
    <property type="protein sequence ID" value="KZZ90902.1"/>
    <property type="molecule type" value="Genomic_DNA"/>
</dbReference>
<keyword evidence="12" id="KW-0378">Hydrolase</keyword>
<dbReference type="PANTHER" id="PTHR23073">
    <property type="entry name" value="26S PROTEASOME REGULATORY SUBUNIT"/>
    <property type="match status" value="1"/>
</dbReference>
<comment type="subcellular location">
    <subcellularLocation>
        <location evidence="1">Cytoplasm</location>
    </subcellularLocation>
</comment>
<dbReference type="GO" id="GO:0008233">
    <property type="term" value="F:peptidase activity"/>
    <property type="evidence" value="ECO:0007669"/>
    <property type="project" value="UniProtKB-KW"/>
</dbReference>
<dbReference type="GO" id="GO:0045899">
    <property type="term" value="P:positive regulation of RNA polymerase II transcription preinitiation complex assembly"/>
    <property type="evidence" value="ECO:0007669"/>
    <property type="project" value="EnsemblFungi"/>
</dbReference>
<dbReference type="InterPro" id="IPR003593">
    <property type="entry name" value="AAA+_ATPase"/>
</dbReference>
<dbReference type="FunFam" id="2.40.50.140:FF:000076">
    <property type="entry name" value="26S protease regulatory subunit 6A"/>
    <property type="match status" value="1"/>
</dbReference>
<dbReference type="Gene3D" id="1.10.8.60">
    <property type="match status" value="1"/>
</dbReference>
<evidence type="ECO:0000256" key="1">
    <source>
        <dbReference type="ARBA" id="ARBA00004496"/>
    </source>
</evidence>
<dbReference type="GO" id="GO:0043161">
    <property type="term" value="P:proteasome-mediated ubiquitin-dependent protein catabolic process"/>
    <property type="evidence" value="ECO:0007669"/>
    <property type="project" value="EnsemblFungi"/>
</dbReference>
<dbReference type="InterPro" id="IPR003960">
    <property type="entry name" value="ATPase_AAA_CS"/>
</dbReference>
<dbReference type="GO" id="GO:0005524">
    <property type="term" value="F:ATP binding"/>
    <property type="evidence" value="ECO:0007669"/>
    <property type="project" value="UniProtKB-KW"/>
</dbReference>
<evidence type="ECO:0000256" key="4">
    <source>
        <dbReference type="ARBA" id="ARBA00022741"/>
    </source>
</evidence>
<dbReference type="Gene3D" id="2.40.50.140">
    <property type="entry name" value="Nucleic acid-binding proteins"/>
    <property type="match status" value="1"/>
</dbReference>
<proteinExistence type="inferred from homology"/>
<evidence type="ECO:0000313" key="12">
    <source>
        <dbReference type="EMBL" id="KZZ90902.1"/>
    </source>
</evidence>
<accession>A0A167Y5Z4</accession>
<evidence type="ECO:0000259" key="11">
    <source>
        <dbReference type="SMART" id="SM00382"/>
    </source>
</evidence>
<dbReference type="AlphaFoldDB" id="A0A167Y5Z4"/>
<dbReference type="FunFam" id="3.40.50.300:FF:000033">
    <property type="entry name" value="26S protease regulatory subunit 6B"/>
    <property type="match status" value="1"/>
</dbReference>
<keyword evidence="12" id="KW-0645">Protease</keyword>
<dbReference type="Gene3D" id="3.40.50.300">
    <property type="entry name" value="P-loop containing nucleotide triphosphate hydrolases"/>
    <property type="match status" value="1"/>
</dbReference>
<feature type="domain" description="AAA+ ATPase" evidence="11">
    <location>
        <begin position="227"/>
        <end position="360"/>
    </location>
</feature>
<dbReference type="PROSITE" id="PS00674">
    <property type="entry name" value="AAA"/>
    <property type="match status" value="1"/>
</dbReference>
<keyword evidence="5 9" id="KW-0067">ATP-binding</keyword>
<reference evidence="12 13" key="1">
    <citation type="journal article" date="2016" name="Genome Biol. Evol.">
        <title>Divergent and convergent evolution of fungal pathogenicity.</title>
        <authorList>
            <person name="Shang Y."/>
            <person name="Xiao G."/>
            <person name="Zheng P."/>
            <person name="Cen K."/>
            <person name="Zhan S."/>
            <person name="Wang C."/>
        </authorList>
    </citation>
    <scope>NUCLEOTIDE SEQUENCE [LARGE SCALE GENOMIC DNA]</scope>
    <source>
        <strain evidence="12 13">ARSEF 7405</strain>
    </source>
</reference>
<evidence type="ECO:0000256" key="6">
    <source>
        <dbReference type="ARBA" id="ARBA00022942"/>
    </source>
</evidence>
<feature type="region of interest" description="Disordered" evidence="10">
    <location>
        <begin position="1"/>
        <end position="34"/>
    </location>
</feature>
<gene>
    <name evidence="12" type="ORF">AAP_03543</name>
</gene>
<keyword evidence="6" id="KW-0647">Proteasome</keyword>
<dbReference type="InterPro" id="IPR012340">
    <property type="entry name" value="NA-bd_OB-fold"/>
</dbReference>
<comment type="function">
    <text evidence="7">The 26S proteasome is involved in the ATP-dependent degradation of ubiquitinated proteins. The regulatory (or ATPase) complex confers ATP dependency and substrate specificity to the 26S complex.</text>
</comment>
<keyword evidence="4 9" id="KW-0547">Nucleotide-binding</keyword>
<dbReference type="InterPro" id="IPR032501">
    <property type="entry name" value="Prot_ATP_ID_OB_2nd"/>
</dbReference>
<dbReference type="SMART" id="SM00382">
    <property type="entry name" value="AAA"/>
    <property type="match status" value="1"/>
</dbReference>
<sequence length="442" mass="49517">MSTLEDLDLQDREQRENNNQNNGGNNGDGDAEMKDVEAEKDDILDDDILNSSTRDIINRKRLLDNDMHVMKTEFQRLTHEKATMLERIKDNRDKIENNRQLPYLVGNVVELLDLEADEDAAEEGANIDLDSTRVGKSAVVKTSTRQTIFLPLIGLVDHEKLRPGDLIGMNKDSYLVLDTLPAEYDSRVKAMEVDEKPTEQYTDVGGLDKQIEELVEAIVWPMKEAERFKKIGTGKTLLARACAAQTNATFLKLAGPQLVQMFIGDGAKLVRDCFALAKEKAPSIIFIDELDAVGTKRFDSEKSGDREVQRTMLELLNQLDGFASDDRVKVLAATNRVDVLDPALLRSGRLDRKIEFPLPNEEARAQILQIHSRKMSTDDGINWPELARSTDEFGGAMLKAVCVEAGMIALRRGMNKINHENYVDAIAEVMAKKKDNSPGIYV</sequence>
<evidence type="ECO:0000313" key="13">
    <source>
        <dbReference type="Proteomes" id="UP000242877"/>
    </source>
</evidence>
<dbReference type="InterPro" id="IPR050221">
    <property type="entry name" value="26S_Proteasome_ATPase"/>
</dbReference>
<keyword evidence="13" id="KW-1185">Reference proteome</keyword>
<evidence type="ECO:0000256" key="7">
    <source>
        <dbReference type="ARBA" id="ARBA00024661"/>
    </source>
</evidence>
<dbReference type="Proteomes" id="UP000242877">
    <property type="component" value="Unassembled WGS sequence"/>
</dbReference>
<dbReference type="SUPFAM" id="SSF52540">
    <property type="entry name" value="P-loop containing nucleoside triphosphate hydrolases"/>
    <property type="match status" value="1"/>
</dbReference>
<dbReference type="GO" id="GO:0008540">
    <property type="term" value="C:proteasome regulatory particle, base subcomplex"/>
    <property type="evidence" value="ECO:0007669"/>
    <property type="project" value="EnsemblFungi"/>
</dbReference>
<protein>
    <recommendedName>
        <fullName evidence="8">26S proteasome regulatory subunit 6B homolog</fullName>
    </recommendedName>
</protein>
<dbReference type="GO" id="GO:0070682">
    <property type="term" value="P:proteasome regulatory particle assembly"/>
    <property type="evidence" value="ECO:0007669"/>
    <property type="project" value="EnsemblFungi"/>
</dbReference>
<evidence type="ECO:0000256" key="10">
    <source>
        <dbReference type="SAM" id="MobiDB-lite"/>
    </source>
</evidence>
<comment type="caution">
    <text evidence="12">The sequence shown here is derived from an EMBL/GenBank/DDBJ whole genome shotgun (WGS) entry which is preliminary data.</text>
</comment>
<dbReference type="InterPro" id="IPR003959">
    <property type="entry name" value="ATPase_AAA_core"/>
</dbReference>
<name>A0A167Y5Z4_9EURO</name>